<name>A0A229UP08_9BACL</name>
<evidence type="ECO:0000313" key="1">
    <source>
        <dbReference type="EMBL" id="OXM85084.1"/>
    </source>
</evidence>
<gene>
    <name evidence="1" type="ORF">CF651_15845</name>
</gene>
<organism evidence="1 2">
    <name type="scientific">Paenibacillus rigui</name>
    <dbReference type="NCBI Taxonomy" id="554312"/>
    <lineage>
        <taxon>Bacteria</taxon>
        <taxon>Bacillati</taxon>
        <taxon>Bacillota</taxon>
        <taxon>Bacilli</taxon>
        <taxon>Bacillales</taxon>
        <taxon>Paenibacillaceae</taxon>
        <taxon>Paenibacillus</taxon>
    </lineage>
</organism>
<proteinExistence type="predicted"/>
<protein>
    <submittedName>
        <fullName evidence="1">Uncharacterized protein</fullName>
    </submittedName>
</protein>
<sequence>MLKPFILVLMHFWMAFLFKGKESKGHPLAWVIFLAFSLKNPGESGAKRADRSVEATAIGKTNCPRIGP</sequence>
<keyword evidence="2" id="KW-1185">Reference proteome</keyword>
<accession>A0A229UP08</accession>
<reference evidence="1 2" key="1">
    <citation type="submission" date="2017-07" db="EMBL/GenBank/DDBJ databases">
        <title>Genome sequencing and assembly of Paenibacillus rigui.</title>
        <authorList>
            <person name="Mayilraj S."/>
        </authorList>
    </citation>
    <scope>NUCLEOTIDE SEQUENCE [LARGE SCALE GENOMIC DNA]</scope>
    <source>
        <strain evidence="1 2">JCM 16352</strain>
    </source>
</reference>
<comment type="caution">
    <text evidence="1">The sequence shown here is derived from an EMBL/GenBank/DDBJ whole genome shotgun (WGS) entry which is preliminary data.</text>
</comment>
<dbReference type="EMBL" id="NMQW01000023">
    <property type="protein sequence ID" value="OXM85084.1"/>
    <property type="molecule type" value="Genomic_DNA"/>
</dbReference>
<dbReference type="AlphaFoldDB" id="A0A229UP08"/>
<evidence type="ECO:0000313" key="2">
    <source>
        <dbReference type="Proteomes" id="UP000215509"/>
    </source>
</evidence>
<dbReference type="Proteomes" id="UP000215509">
    <property type="component" value="Unassembled WGS sequence"/>
</dbReference>